<feature type="transmembrane region" description="Helical" evidence="12">
    <location>
        <begin position="977"/>
        <end position="1004"/>
    </location>
</feature>
<accession>A0A093VLM0</accession>
<keyword evidence="7 12" id="KW-1133">Transmembrane helix</keyword>
<comment type="subcellular location">
    <subcellularLocation>
        <location evidence="1">Cell membrane</location>
        <topology evidence="1">Multi-pass membrane protein</topology>
    </subcellularLocation>
</comment>
<comment type="caution">
    <text evidence="14">The sequence shown here is derived from an EMBL/GenBank/DDBJ whole genome shotgun (WGS) entry which is preliminary data.</text>
</comment>
<feature type="transmembrane region" description="Helical" evidence="12">
    <location>
        <begin position="699"/>
        <end position="719"/>
    </location>
</feature>
<feature type="transmembrane region" description="Helical" evidence="12">
    <location>
        <begin position="918"/>
        <end position="936"/>
    </location>
</feature>
<evidence type="ECO:0000256" key="5">
    <source>
        <dbReference type="ARBA" id="ARBA00022843"/>
    </source>
</evidence>
<feature type="transmembrane region" description="Helical" evidence="12">
    <location>
        <begin position="72"/>
        <end position="91"/>
    </location>
</feature>
<dbReference type="GO" id="GO:0005351">
    <property type="term" value="F:carbohydrate:proton symporter activity"/>
    <property type="evidence" value="ECO:0007669"/>
    <property type="project" value="TreeGrafter"/>
</dbReference>
<evidence type="ECO:0000256" key="8">
    <source>
        <dbReference type="ARBA" id="ARBA00023136"/>
    </source>
</evidence>
<feature type="transmembrane region" description="Helical" evidence="12">
    <location>
        <begin position="1048"/>
        <end position="1068"/>
    </location>
</feature>
<keyword evidence="6" id="KW-0672">Quinate metabolism</keyword>
<proteinExistence type="inferred from homology"/>
<comment type="subunit">
    <text evidence="10">Interacts with creB.</text>
</comment>
<dbReference type="PANTHER" id="PTHR48022">
    <property type="entry name" value="PLASTIDIC GLUCOSE TRANSPORTER 4"/>
    <property type="match status" value="1"/>
</dbReference>
<feature type="transmembrane region" description="Helical" evidence="12">
    <location>
        <begin position="782"/>
        <end position="803"/>
    </location>
</feature>
<name>A0A093VLM0_TALMA</name>
<keyword evidence="8 12" id="KW-0472">Membrane</keyword>
<comment type="similarity">
    <text evidence="2">Belongs to the major facilitator superfamily. Sugar transporter (TC 2.A.1.1) family.</text>
</comment>
<evidence type="ECO:0000259" key="13">
    <source>
        <dbReference type="PROSITE" id="PS50850"/>
    </source>
</evidence>
<feature type="transmembrane region" description="Helical" evidence="12">
    <location>
        <begin position="595"/>
        <end position="622"/>
    </location>
</feature>
<dbReference type="NCBIfam" id="TIGR00879">
    <property type="entry name" value="SP"/>
    <property type="match status" value="2"/>
</dbReference>
<protein>
    <recommendedName>
        <fullName evidence="11">Quinate transporter</fullName>
    </recommendedName>
</protein>
<dbReference type="eggNOG" id="KOG0254">
    <property type="taxonomic scope" value="Eukaryota"/>
</dbReference>
<feature type="transmembrane region" description="Helical" evidence="12">
    <location>
        <begin position="98"/>
        <end position="117"/>
    </location>
</feature>
<keyword evidence="5" id="KW-0832">Ubl conjugation</keyword>
<feature type="transmembrane region" description="Helical" evidence="12">
    <location>
        <begin position="20"/>
        <end position="40"/>
    </location>
</feature>
<dbReference type="PROSITE" id="PS00217">
    <property type="entry name" value="SUGAR_TRANSPORT_2"/>
    <property type="match status" value="2"/>
</dbReference>
<feature type="transmembrane region" description="Helical" evidence="12">
    <location>
        <begin position="156"/>
        <end position="174"/>
    </location>
</feature>
<feature type="transmembrane region" description="Helical" evidence="12">
    <location>
        <begin position="123"/>
        <end position="144"/>
    </location>
</feature>
<feature type="transmembrane region" description="Helical" evidence="12">
    <location>
        <begin position="731"/>
        <end position="750"/>
    </location>
</feature>
<dbReference type="PROSITE" id="PS00216">
    <property type="entry name" value="SUGAR_TRANSPORT_1"/>
    <property type="match status" value="3"/>
</dbReference>
<dbReference type="Pfam" id="PF00083">
    <property type="entry name" value="Sugar_tr"/>
    <property type="match status" value="2"/>
</dbReference>
<dbReference type="EMBL" id="JPOX01000002">
    <property type="protein sequence ID" value="KFX53095.1"/>
    <property type="molecule type" value="Genomic_DNA"/>
</dbReference>
<organism evidence="14">
    <name type="scientific">Talaromyces marneffei PM1</name>
    <dbReference type="NCBI Taxonomy" id="1077442"/>
    <lineage>
        <taxon>Eukaryota</taxon>
        <taxon>Fungi</taxon>
        <taxon>Dikarya</taxon>
        <taxon>Ascomycota</taxon>
        <taxon>Pezizomycotina</taxon>
        <taxon>Eurotiomycetes</taxon>
        <taxon>Eurotiomycetidae</taxon>
        <taxon>Eurotiales</taxon>
        <taxon>Trichocomaceae</taxon>
        <taxon>Talaromyces</taxon>
        <taxon>Talaromyces sect. Talaromyces</taxon>
    </lineage>
</organism>
<dbReference type="SUPFAM" id="SSF103473">
    <property type="entry name" value="MFS general substrate transporter"/>
    <property type="match status" value="2"/>
</dbReference>
<feature type="transmembrane region" description="Helical" evidence="12">
    <location>
        <begin position="943"/>
        <end position="965"/>
    </location>
</feature>
<evidence type="ECO:0000256" key="2">
    <source>
        <dbReference type="ARBA" id="ARBA00010992"/>
    </source>
</evidence>
<keyword evidence="3" id="KW-0813">Transport</keyword>
<dbReference type="PANTHER" id="PTHR48022:SF34">
    <property type="entry name" value="MAJOR FACILITATOR SUPERFAMILY (MFS) PROFILE DOMAIN-CONTAINING PROTEIN-RELATED"/>
    <property type="match status" value="1"/>
</dbReference>
<feature type="transmembrane region" description="Helical" evidence="12">
    <location>
        <begin position="451"/>
        <end position="474"/>
    </location>
</feature>
<feature type="transmembrane region" description="Helical" evidence="12">
    <location>
        <begin position="322"/>
        <end position="344"/>
    </location>
</feature>
<evidence type="ECO:0000256" key="11">
    <source>
        <dbReference type="ARBA" id="ARBA00043213"/>
    </source>
</evidence>
<evidence type="ECO:0000256" key="1">
    <source>
        <dbReference type="ARBA" id="ARBA00004651"/>
    </source>
</evidence>
<evidence type="ECO:0000256" key="9">
    <source>
        <dbReference type="ARBA" id="ARBA00037560"/>
    </source>
</evidence>
<feature type="transmembrane region" description="Helical" evidence="12">
    <location>
        <begin position="642"/>
        <end position="662"/>
    </location>
</feature>
<feature type="transmembrane region" description="Helical" evidence="12">
    <location>
        <begin position="877"/>
        <end position="898"/>
    </location>
</feature>
<evidence type="ECO:0000256" key="4">
    <source>
        <dbReference type="ARBA" id="ARBA00022692"/>
    </source>
</evidence>
<dbReference type="InterPro" id="IPR050360">
    <property type="entry name" value="MFS_Sugar_Transporters"/>
</dbReference>
<evidence type="ECO:0000313" key="14">
    <source>
        <dbReference type="EMBL" id="KFX53095.1"/>
    </source>
</evidence>
<feature type="transmembrane region" description="Helical" evidence="12">
    <location>
        <begin position="389"/>
        <end position="412"/>
    </location>
</feature>
<dbReference type="PROSITE" id="PS50850">
    <property type="entry name" value="MFS"/>
    <property type="match status" value="2"/>
</dbReference>
<feature type="transmembrane region" description="Helical" evidence="12">
    <location>
        <begin position="674"/>
        <end position="693"/>
    </location>
</feature>
<dbReference type="HOGENOM" id="CLU_281892_0_0_1"/>
<feature type="domain" description="Major facilitator superfamily (MFS) profile" evidence="13">
    <location>
        <begin position="27"/>
        <end position="478"/>
    </location>
</feature>
<dbReference type="FunFam" id="1.20.1250.20:FF:000026">
    <property type="entry name" value="MFS quinate transporter QutD"/>
    <property type="match status" value="2"/>
</dbReference>
<evidence type="ECO:0000256" key="10">
    <source>
        <dbReference type="ARBA" id="ARBA00038682"/>
    </source>
</evidence>
<reference evidence="14" key="1">
    <citation type="journal article" date="2014" name="PLoS Genet.">
        <title>Signature Gene Expression Reveals Novel Clues to the Molecular Mechanisms of Dimorphic Transition in Penicillium marneffei.</title>
        <authorList>
            <person name="Yang E."/>
            <person name="Wang G."/>
            <person name="Cai J."/>
            <person name="Woo P.C."/>
            <person name="Lau S.K."/>
            <person name="Yuen K.-Y."/>
            <person name="Chow W.-N."/>
            <person name="Lin X."/>
        </authorList>
    </citation>
    <scope>NUCLEOTIDE SEQUENCE [LARGE SCALE GENOMIC DNA]</scope>
    <source>
        <strain evidence="14">PM1</strain>
    </source>
</reference>
<evidence type="ECO:0000256" key="6">
    <source>
        <dbReference type="ARBA" id="ARBA00022911"/>
    </source>
</evidence>
<evidence type="ECO:0000256" key="12">
    <source>
        <dbReference type="SAM" id="Phobius"/>
    </source>
</evidence>
<dbReference type="AlphaFoldDB" id="A0A093VLM0"/>
<feature type="transmembrane region" description="Helical" evidence="12">
    <location>
        <begin position="194"/>
        <end position="212"/>
    </location>
</feature>
<dbReference type="Gene3D" id="1.20.1250.20">
    <property type="entry name" value="MFS general substrate transporter like domains"/>
    <property type="match status" value="2"/>
</dbReference>
<dbReference type="InterPro" id="IPR020846">
    <property type="entry name" value="MFS_dom"/>
</dbReference>
<dbReference type="PRINTS" id="PR00171">
    <property type="entry name" value="SUGRTRNSPORT"/>
</dbReference>
<dbReference type="InterPro" id="IPR005828">
    <property type="entry name" value="MFS_sugar_transport-like"/>
</dbReference>
<feature type="transmembrane region" description="Helical" evidence="12">
    <location>
        <begin position="424"/>
        <end position="445"/>
    </location>
</feature>
<dbReference type="GO" id="GO:0005886">
    <property type="term" value="C:plasma membrane"/>
    <property type="evidence" value="ECO:0007669"/>
    <property type="project" value="UniProtKB-SubCell"/>
</dbReference>
<dbReference type="InterPro" id="IPR003663">
    <property type="entry name" value="Sugar/inositol_transpt"/>
</dbReference>
<comment type="function">
    <text evidence="9">Integral membrane transporter that imports quinic acid to be catabolized as a carbon source.</text>
</comment>
<evidence type="ECO:0000256" key="3">
    <source>
        <dbReference type="ARBA" id="ARBA00022448"/>
    </source>
</evidence>
<gene>
    <name evidence="14" type="ORF">GQ26_0024350</name>
</gene>
<feature type="transmembrane region" description="Helical" evidence="12">
    <location>
        <begin position="1025"/>
        <end position="1042"/>
    </location>
</feature>
<feature type="domain" description="Major facilitator superfamily (MFS) profile" evidence="13">
    <location>
        <begin position="598"/>
        <end position="1073"/>
    </location>
</feature>
<keyword evidence="4 12" id="KW-0812">Transmembrane</keyword>
<evidence type="ECO:0000256" key="7">
    <source>
        <dbReference type="ARBA" id="ARBA00022989"/>
    </source>
</evidence>
<feature type="transmembrane region" description="Helical" evidence="12">
    <location>
        <begin position="351"/>
        <end position="369"/>
    </location>
</feature>
<dbReference type="InterPro" id="IPR036259">
    <property type="entry name" value="MFS_trans_sf"/>
</dbReference>
<feature type="transmembrane region" description="Helical" evidence="12">
    <location>
        <begin position="284"/>
        <end position="302"/>
    </location>
</feature>
<sequence length="1110" mass="122226">MRNPFALTGAVQDDTPSQIFGYRIYLLAFSATWASAMYGYDSAFIGGTLSLPSFQTSFGLTPATATSLSSNIVSTFQAGAFFGAILGFFLAERFGRKLVIIFFGLIFIVGVIIQLIGHLGMLYAGRALTGLTIGCTSMIIPIYISECSPAQIRGRMVGMFEIMLQIALVFGFWVNYGVQKNISGSDTKQWRIPVGVQLIPVGLLLIFMPFMIESPRWLVSKSRNERALKNLAWVRNLPEDHPYLLREMADIQAGVEHELQLVNGSRGAFQMLRECGTPGIRNRIIISVMLMLLQNLTGINAINYYSPTIFKSIGFTGTSVQLLATGVYGLVKMATTVVFMVFIVDKFGRRPALLVGAVGAAVAMFYLGIYSELSGSFHKIPPKDSGSNAAVAMIYIYAIFYGFSWNGIPWIIASEILPNRVRTLGMMFSVCMQWLAQFMVVYSLPHMVKTITFGIFYFFGACTLVALAFAWLFVPETKGVPLEEMDFLFGEDVSVFAVAAQKHYNEFKQTGLTINVIGLCHPCRDHFAHKHPSSPTILTLPLALTILSLIYPDQICPSSSRLNPITEMNGYALMRKIVRNDAIKSDPPEVYNWRAFALAAAACFGGTLFGMDTGIISGVLTLPDFKQEFGLSNLDSVARANLSANLVTTVQAGAIAGALGALPFAEKLGRKKSLLIVAVVAFIGPLFQTFAYGHYAPFYIGRFIEGLGLGGATMLAPTYVSENAPRGIRGLLIGFYQLFETMGAMIAFFIDYGSLLHIPVRIPLPTYSLVHQLMDEQGHASWMVPLAMQALPPILIFGSILFCPESPRWLASQDNWEETTKVLVKVRHLPSDHPYIQQELLELRTALEEERRSAGGNGFWALQKECWLIPGNRNRALISIGLMVCQQWTGTNAINYYAPTIFTSLGITGESNSLLATGVYGIVKMVSCGIFITFLADSLGRRWSLVWTAFAMWIFMFYLGFYVRFDAPEAGAAISSAGYAALVMVYFFAAAFQFGWGPVCWIYVSEIPSNRLRGLNVSLAAASQWLFNLVVSRVTPVMLVTVGGKTGYGTYFIYGSFCFTMGCLAFFLPETKGISLERMDELFGVADFSAIDNLELGKKEAVIESVHIEN</sequence>
<dbReference type="InterPro" id="IPR005829">
    <property type="entry name" value="Sugar_transporter_CS"/>
</dbReference>